<dbReference type="PIRSF" id="PIRSF005522">
    <property type="entry name" value="UCP005522"/>
    <property type="match status" value="1"/>
</dbReference>
<dbReference type="AlphaFoldDB" id="A0A3T0E679"/>
<dbReference type="PANTHER" id="PTHR34595:SF7">
    <property type="entry name" value="SLL1039 PROTEIN"/>
    <property type="match status" value="1"/>
</dbReference>
<proteinExistence type="predicted"/>
<dbReference type="Gene3D" id="3.40.50.11290">
    <property type="match status" value="1"/>
</dbReference>
<dbReference type="Proteomes" id="UP000286954">
    <property type="component" value="Chromosome"/>
</dbReference>
<gene>
    <name evidence="1" type="ORF">X907_0264</name>
</gene>
<dbReference type="Pfam" id="PF14403">
    <property type="entry name" value="CP_ATPgrasp_2"/>
    <property type="match status" value="1"/>
</dbReference>
<dbReference type="RefSeq" id="WP_233352459.1">
    <property type="nucleotide sequence ID" value="NZ_BMFB01000006.1"/>
</dbReference>
<dbReference type="Gene3D" id="3.30.1490.270">
    <property type="match status" value="1"/>
</dbReference>
<dbReference type="SUPFAM" id="SSF56059">
    <property type="entry name" value="Glutathione synthetase ATP-binding domain-like"/>
    <property type="match status" value="1"/>
</dbReference>
<evidence type="ECO:0000313" key="1">
    <source>
        <dbReference type="EMBL" id="AZU02812.1"/>
    </source>
</evidence>
<reference evidence="1 2" key="1">
    <citation type="submission" date="2016-12" db="EMBL/GenBank/DDBJ databases">
        <title>The genome of dimorphic prosthecate Glycocaulis alkaliphilus 6b-8t, isolated from crude oil dictates its adaptability in petroleum environments.</title>
        <authorList>
            <person name="Wu X.-L."/>
            <person name="Geng S."/>
        </authorList>
    </citation>
    <scope>NUCLEOTIDE SEQUENCE [LARGE SCALE GENOMIC DNA]</scope>
    <source>
        <strain evidence="1 2">6B-8</strain>
    </source>
</reference>
<dbReference type="KEGG" id="gak:X907_0264"/>
<organism evidence="1 2">
    <name type="scientific">Glycocaulis alkaliphilus</name>
    <dbReference type="NCBI Taxonomy" id="1434191"/>
    <lineage>
        <taxon>Bacteria</taxon>
        <taxon>Pseudomonadati</taxon>
        <taxon>Pseudomonadota</taxon>
        <taxon>Alphaproteobacteria</taxon>
        <taxon>Maricaulales</taxon>
        <taxon>Maricaulaceae</taxon>
        <taxon>Glycocaulis</taxon>
    </lineage>
</organism>
<evidence type="ECO:0000313" key="2">
    <source>
        <dbReference type="Proteomes" id="UP000286954"/>
    </source>
</evidence>
<protein>
    <submittedName>
        <fullName evidence="1">Uncharacterized protein</fullName>
    </submittedName>
</protein>
<keyword evidence="2" id="KW-1185">Reference proteome</keyword>
<name>A0A3T0E679_9PROT</name>
<dbReference type="PANTHER" id="PTHR34595">
    <property type="entry name" value="BLR5612 PROTEIN"/>
    <property type="match status" value="1"/>
</dbReference>
<accession>A0A3T0E679</accession>
<dbReference type="InterPro" id="IPR016450">
    <property type="entry name" value="UCP005522"/>
</dbReference>
<dbReference type="InterPro" id="IPR025841">
    <property type="entry name" value="CP_ATPgrasp_2"/>
</dbReference>
<dbReference type="EMBL" id="CP018911">
    <property type="protein sequence ID" value="AZU02812.1"/>
    <property type="molecule type" value="Genomic_DNA"/>
</dbReference>
<sequence>MSFDEMAGQEAARQVRESYRALAQWLEESPPGLLEARSRQAEFFFRRLGITFSLYGEANASERLIPFDIIPRILSAREWLLLEAGLVQRVSALNLFLSDIYGPQECIRAGIIPADIVLTNPYFRPEMSGRPPPQNIWVHIAGVDLVRTGEDAFYVLEDNARTPSGVSYMLENREMMMRLFPDLFSEYPVRPVDTYTDMLLQTLKDSAPSGAKREPCVVVLTPGPYNSAYYEHSFLADKLGVELVEGSDLYVDDAQVFMRTTEGPCKVDVIYRRVDDDFLDPLTFNPDSALGVPGLMLAYQAGHVTLANAVGTGVADDKAVYTYMPEIIRFFTGEEPILHNVPTWRCREPEALKEVLSRLDELVVKEVGGSGGYGMLVGPAATRAEIEAFRRKLMADPAAFIAQPTLQLSTAPTLCGSGLAGRHVDLRPFVLTGPNGVQVTPGGLTRVALKEGSLVVNSSQGGGTKDTWVLDT</sequence>
<dbReference type="InterPro" id="IPR051680">
    <property type="entry name" value="ATP-dep_Glu-Cys_Ligase-2"/>
</dbReference>